<reference evidence="2 3" key="1">
    <citation type="submission" date="2022-05" db="EMBL/GenBank/DDBJ databases">
        <title>A multi-omics perspective on studying reproductive biology in Daphnia sinensis.</title>
        <authorList>
            <person name="Jia J."/>
        </authorList>
    </citation>
    <scope>NUCLEOTIDE SEQUENCE [LARGE SCALE GENOMIC DNA]</scope>
    <source>
        <strain evidence="2 3">WSL</strain>
    </source>
</reference>
<evidence type="ECO:0000313" key="2">
    <source>
        <dbReference type="EMBL" id="KAI9552546.1"/>
    </source>
</evidence>
<evidence type="ECO:0000256" key="1">
    <source>
        <dbReference type="SAM" id="MobiDB-lite"/>
    </source>
</evidence>
<dbReference type="Proteomes" id="UP000820818">
    <property type="component" value="Linkage Group LG9"/>
</dbReference>
<protein>
    <submittedName>
        <fullName evidence="2">Uncharacterized protein</fullName>
    </submittedName>
</protein>
<gene>
    <name evidence="2" type="ORF">GHT06_020399</name>
</gene>
<sequence length="350" mass="39499">MPRSSDSESASGSFSCRRSGRDYRRSGAGTSSSSSSYRRTQECYESITSLNFRSGQCLSIALKIDHSMARRMKEKRGPELTKVTQKEKILTSMQFKLLDISRPLLFISDSVAADKTNVNLDRRENILKFTDLRFESLLNEPEHFNPDVSEELFGRSFLRSMVEDADNDAKLRIVNRTSNCGQRQSGHSGPSDNSHHHLFSNKFSGKGYVNPCASLVKDSDYFGGWVRFSADFRPTLTKEQWVIRSVSNGVRIPFNSIPSVPFAQSNMGMSAELEAICDAEVQSLLQKKAIEIVPETELCFAHQRARAHGSSSRPRIVRPWSNENLNPHNDGQCDGCQLCQQRRWNQVCKV</sequence>
<accession>A0AAD5KHN9</accession>
<dbReference type="EMBL" id="WJBH02000009">
    <property type="protein sequence ID" value="KAI9552546.1"/>
    <property type="molecule type" value="Genomic_DNA"/>
</dbReference>
<evidence type="ECO:0000313" key="3">
    <source>
        <dbReference type="Proteomes" id="UP000820818"/>
    </source>
</evidence>
<feature type="region of interest" description="Disordered" evidence="1">
    <location>
        <begin position="1"/>
        <end position="35"/>
    </location>
</feature>
<dbReference type="AlphaFoldDB" id="A0AAD5KHN9"/>
<name>A0AAD5KHN9_9CRUS</name>
<proteinExistence type="predicted"/>
<feature type="compositionally biased region" description="Low complexity" evidence="1">
    <location>
        <begin position="26"/>
        <end position="35"/>
    </location>
</feature>
<keyword evidence="3" id="KW-1185">Reference proteome</keyword>
<organism evidence="2 3">
    <name type="scientific">Daphnia sinensis</name>
    <dbReference type="NCBI Taxonomy" id="1820382"/>
    <lineage>
        <taxon>Eukaryota</taxon>
        <taxon>Metazoa</taxon>
        <taxon>Ecdysozoa</taxon>
        <taxon>Arthropoda</taxon>
        <taxon>Crustacea</taxon>
        <taxon>Branchiopoda</taxon>
        <taxon>Diplostraca</taxon>
        <taxon>Cladocera</taxon>
        <taxon>Anomopoda</taxon>
        <taxon>Daphniidae</taxon>
        <taxon>Daphnia</taxon>
        <taxon>Daphnia similis group</taxon>
    </lineage>
</organism>
<comment type="caution">
    <text evidence="2">The sequence shown here is derived from an EMBL/GenBank/DDBJ whole genome shotgun (WGS) entry which is preliminary data.</text>
</comment>